<accession>A0A9X1XI15</accession>
<organism evidence="3 4">
    <name type="scientific">Vibrio amylolyticus</name>
    <dbReference type="NCBI Taxonomy" id="2847292"/>
    <lineage>
        <taxon>Bacteria</taxon>
        <taxon>Pseudomonadati</taxon>
        <taxon>Pseudomonadota</taxon>
        <taxon>Gammaproteobacteria</taxon>
        <taxon>Vibrionales</taxon>
        <taxon>Vibrionaceae</taxon>
        <taxon>Vibrio</taxon>
    </lineage>
</organism>
<dbReference type="AlphaFoldDB" id="A0A9X1XI15"/>
<evidence type="ECO:0000313" key="4">
    <source>
        <dbReference type="Proteomes" id="UP001139559"/>
    </source>
</evidence>
<reference evidence="3" key="1">
    <citation type="submission" date="2021-11" db="EMBL/GenBank/DDBJ databases">
        <title>Vibrio ZSDE26 sp. nov. and Vibrio ZSDZ34 sp. nov., isolated from coastal seawater in Qingdao.</title>
        <authorList>
            <person name="Zhang P."/>
        </authorList>
    </citation>
    <scope>NUCLEOTIDE SEQUENCE</scope>
    <source>
        <strain evidence="3">ZSDE26</strain>
    </source>
</reference>
<proteinExistence type="predicted"/>
<comment type="caution">
    <text evidence="3">The sequence shown here is derived from an EMBL/GenBank/DDBJ whole genome shotgun (WGS) entry which is preliminary data.</text>
</comment>
<feature type="transmembrane region" description="Helical" evidence="1">
    <location>
        <begin position="168"/>
        <end position="192"/>
    </location>
</feature>
<evidence type="ECO:0000259" key="2">
    <source>
        <dbReference type="Pfam" id="PF14378"/>
    </source>
</evidence>
<keyword evidence="1" id="KW-1133">Transmembrane helix</keyword>
<dbReference type="EMBL" id="JAJHVV010000002">
    <property type="protein sequence ID" value="MCK6262470.1"/>
    <property type="molecule type" value="Genomic_DNA"/>
</dbReference>
<gene>
    <name evidence="3" type="ORF">KP803_04205</name>
</gene>
<dbReference type="InterPro" id="IPR026841">
    <property type="entry name" value="Aur1/Ipt1"/>
</dbReference>
<sequence length="360" mass="41791">MDSTPKRKGYVTQWKSIKVTLLEDKFIYVYALLSSVGIYLVLHLMNVQLSYQYNAFSYLKSLASMCYISFFTWSAYYYGYMLYHRVPSPLTHYGRKVLSFFNPLSKAISFALLMLTLNITISSYSYLKSLIPDLHPFEYDLLFYQLDKWLHFGTSPWEWTHAVFSNQYATFIINFIYHLWFFFMWGSLLYFIIDRREKLIRNQYLLSFLLSWLLIGGISATILSSAGPCYMHLLNPEHNDFLPLLDILTTQSRQLMEIGFPPLWALDVQDMLWLKYLNRDGGIGIGISAMPSMHVSIAVLMAMGSYRKNKTLGCFMWANALLIQIGSVHLAWHYAIDGYVSAIMTVIMWKIVGASLTKLT</sequence>
<feature type="transmembrane region" description="Helical" evidence="1">
    <location>
        <begin position="26"/>
        <end position="42"/>
    </location>
</feature>
<feature type="transmembrane region" description="Helical" evidence="1">
    <location>
        <begin position="62"/>
        <end position="83"/>
    </location>
</feature>
<feature type="transmembrane region" description="Helical" evidence="1">
    <location>
        <begin position="314"/>
        <end position="332"/>
    </location>
</feature>
<protein>
    <submittedName>
        <fullName evidence="3">Phosphatase PAP2 family protein</fullName>
    </submittedName>
</protein>
<evidence type="ECO:0000313" key="3">
    <source>
        <dbReference type="EMBL" id="MCK6262470.1"/>
    </source>
</evidence>
<keyword evidence="4" id="KW-1185">Reference proteome</keyword>
<keyword evidence="1" id="KW-0472">Membrane</keyword>
<dbReference type="GO" id="GO:0016020">
    <property type="term" value="C:membrane"/>
    <property type="evidence" value="ECO:0007669"/>
    <property type="project" value="UniProtKB-SubCell"/>
</dbReference>
<feature type="transmembrane region" description="Helical" evidence="1">
    <location>
        <begin position="281"/>
        <end position="302"/>
    </location>
</feature>
<dbReference type="Pfam" id="PF14378">
    <property type="entry name" value="PAP2_3"/>
    <property type="match status" value="1"/>
</dbReference>
<feature type="domain" description="Inositolphosphotransferase Aur1/Ipt1" evidence="2">
    <location>
        <begin position="144"/>
        <end position="349"/>
    </location>
</feature>
<feature type="transmembrane region" description="Helical" evidence="1">
    <location>
        <begin position="204"/>
        <end position="226"/>
    </location>
</feature>
<evidence type="ECO:0000256" key="1">
    <source>
        <dbReference type="SAM" id="Phobius"/>
    </source>
</evidence>
<dbReference type="Proteomes" id="UP001139559">
    <property type="component" value="Unassembled WGS sequence"/>
</dbReference>
<name>A0A9X1XI15_9VIBR</name>
<dbReference type="RefSeq" id="WP_248007581.1">
    <property type="nucleotide sequence ID" value="NZ_JAJHVV010000002.1"/>
</dbReference>
<feature type="transmembrane region" description="Helical" evidence="1">
    <location>
        <begin position="338"/>
        <end position="357"/>
    </location>
</feature>
<feature type="transmembrane region" description="Helical" evidence="1">
    <location>
        <begin position="104"/>
        <end position="127"/>
    </location>
</feature>
<keyword evidence="1" id="KW-0812">Transmembrane</keyword>